<dbReference type="InterPro" id="IPR053000">
    <property type="entry name" value="WSS1-like_metalloprotease"/>
</dbReference>
<sequence length="379" mass="42126">MVHVRFNERETNPNPYVNFISALDTGDPASQEDARQFLRALAAQVKPLMKAHGLVVNSLEEYEFNRVFAGRNWNAGETSWCYVDQMDRGYYGDGMWSSGHRLMDSAEVLGDGIEAGEFPEFLCGGAQQKSRPSALGRKRRVRRRREIVASNKTGRQTAKKRKAGSRVKSQSAFSGEGSLLKDGALDPKGKGVGFRKQAGSKRAREERALAAEQRIKALQAAERRMKPQADSTEASTSKADEPGSGEENTRIDDSRRGAKIVLCIDFSTHSFYKRPHPKAPWETISEPESDEVDDLDEDEFEDEPVGETDAERRQALLSSGTSEDLVPLKAKDWKDFEKDFNFTRGDAKNEPIEILSDDDDIPIASGSTFVMSGKPPKGE</sequence>
<evidence type="ECO:0000313" key="3">
    <source>
        <dbReference type="EMBL" id="KAF7374891.1"/>
    </source>
</evidence>
<feature type="compositionally biased region" description="Acidic residues" evidence="1">
    <location>
        <begin position="285"/>
        <end position="308"/>
    </location>
</feature>
<dbReference type="GO" id="GO:0005634">
    <property type="term" value="C:nucleus"/>
    <property type="evidence" value="ECO:0007669"/>
    <property type="project" value="TreeGrafter"/>
</dbReference>
<comment type="caution">
    <text evidence="3">The sequence shown here is derived from an EMBL/GenBank/DDBJ whole genome shotgun (WGS) entry which is preliminary data.</text>
</comment>
<feature type="region of interest" description="Disordered" evidence="1">
    <location>
        <begin position="357"/>
        <end position="379"/>
    </location>
</feature>
<evidence type="ECO:0000313" key="4">
    <source>
        <dbReference type="Proteomes" id="UP000623467"/>
    </source>
</evidence>
<name>A0A8H7DKT0_9AGAR</name>
<dbReference type="PANTHER" id="PTHR46622">
    <property type="entry name" value="DNA-DEPENDENT METALLOPROTEASE WSS1"/>
    <property type="match status" value="1"/>
</dbReference>
<reference evidence="3" key="1">
    <citation type="submission" date="2020-05" db="EMBL/GenBank/DDBJ databases">
        <title>Mycena genomes resolve the evolution of fungal bioluminescence.</title>
        <authorList>
            <person name="Tsai I.J."/>
        </authorList>
    </citation>
    <scope>NUCLEOTIDE SEQUENCE</scope>
    <source>
        <strain evidence="3">160909Yilan</strain>
    </source>
</reference>
<evidence type="ECO:0000259" key="2">
    <source>
        <dbReference type="PROSITE" id="PS51397"/>
    </source>
</evidence>
<gene>
    <name evidence="3" type="ORF">MSAN_00375200</name>
</gene>
<dbReference type="AlphaFoldDB" id="A0A8H7DKT0"/>
<accession>A0A8H7DKT0</accession>
<dbReference type="Proteomes" id="UP000623467">
    <property type="component" value="Unassembled WGS sequence"/>
</dbReference>
<feature type="compositionally biased region" description="Basic and acidic residues" evidence="1">
    <location>
        <begin position="202"/>
        <end position="227"/>
    </location>
</feature>
<feature type="region of interest" description="Disordered" evidence="1">
    <location>
        <begin position="146"/>
        <end position="253"/>
    </location>
</feature>
<dbReference type="OrthoDB" id="447842at2759"/>
<proteinExistence type="predicted"/>
<feature type="domain" description="WLM" evidence="2">
    <location>
        <begin position="8"/>
        <end position="216"/>
    </location>
</feature>
<dbReference type="GO" id="GO:0008237">
    <property type="term" value="F:metallopeptidase activity"/>
    <property type="evidence" value="ECO:0007669"/>
    <property type="project" value="TreeGrafter"/>
</dbReference>
<dbReference type="PROSITE" id="PS51397">
    <property type="entry name" value="WLM"/>
    <property type="match status" value="1"/>
</dbReference>
<keyword evidence="4" id="KW-1185">Reference proteome</keyword>
<protein>
    <submittedName>
        <fullName evidence="3">WLM-domain-containing protein</fullName>
    </submittedName>
</protein>
<organism evidence="3 4">
    <name type="scientific">Mycena sanguinolenta</name>
    <dbReference type="NCBI Taxonomy" id="230812"/>
    <lineage>
        <taxon>Eukaryota</taxon>
        <taxon>Fungi</taxon>
        <taxon>Dikarya</taxon>
        <taxon>Basidiomycota</taxon>
        <taxon>Agaricomycotina</taxon>
        <taxon>Agaricomycetes</taxon>
        <taxon>Agaricomycetidae</taxon>
        <taxon>Agaricales</taxon>
        <taxon>Marasmiineae</taxon>
        <taxon>Mycenaceae</taxon>
        <taxon>Mycena</taxon>
    </lineage>
</organism>
<dbReference type="Pfam" id="PF08325">
    <property type="entry name" value="WLM"/>
    <property type="match status" value="1"/>
</dbReference>
<dbReference type="EMBL" id="JACAZH010000002">
    <property type="protein sequence ID" value="KAF7374891.1"/>
    <property type="molecule type" value="Genomic_DNA"/>
</dbReference>
<dbReference type="InterPro" id="IPR013536">
    <property type="entry name" value="WLM_dom"/>
</dbReference>
<dbReference type="GO" id="GO:0006281">
    <property type="term" value="P:DNA repair"/>
    <property type="evidence" value="ECO:0007669"/>
    <property type="project" value="TreeGrafter"/>
</dbReference>
<feature type="region of interest" description="Disordered" evidence="1">
    <location>
        <begin position="274"/>
        <end position="310"/>
    </location>
</feature>
<evidence type="ECO:0000256" key="1">
    <source>
        <dbReference type="SAM" id="MobiDB-lite"/>
    </source>
</evidence>
<dbReference type="PANTHER" id="PTHR46622:SF1">
    <property type="entry name" value="DNA-DEPENDENT METALLOPROTEASE WSS1"/>
    <property type="match status" value="1"/>
</dbReference>